<reference evidence="1 2" key="1">
    <citation type="submission" date="2016-10" db="EMBL/GenBank/DDBJ databases">
        <authorList>
            <person name="de Groot N.N."/>
        </authorList>
    </citation>
    <scope>NUCLEOTIDE SEQUENCE [LARGE SCALE GENOMIC DNA]</scope>
    <source>
        <strain evidence="1 2">LMG 25475</strain>
    </source>
</reference>
<name>A0A1G7SJ91_9GAMM</name>
<proteinExistence type="predicted"/>
<organism evidence="1 2">
    <name type="scientific">Phytopseudomonas seleniipraecipitans</name>
    <dbReference type="NCBI Taxonomy" id="640205"/>
    <lineage>
        <taxon>Bacteria</taxon>
        <taxon>Pseudomonadati</taxon>
        <taxon>Pseudomonadota</taxon>
        <taxon>Gammaproteobacteria</taxon>
        <taxon>Pseudomonadales</taxon>
        <taxon>Pseudomonadaceae</taxon>
        <taxon>Phytopseudomonas</taxon>
    </lineage>
</organism>
<gene>
    <name evidence="1" type="ORF">SAMN05216381_3473</name>
</gene>
<dbReference type="EMBL" id="FNBM01000008">
    <property type="protein sequence ID" value="SDG23031.1"/>
    <property type="molecule type" value="Genomic_DNA"/>
</dbReference>
<dbReference type="Proteomes" id="UP000243378">
    <property type="component" value="Unassembled WGS sequence"/>
</dbReference>
<sequence>MIVAGRQLFHRPACADSGFVRRGLALSLLLLAGSAGLARAEATPQWFEQPYAYVVINQDLRSALEAFGRNLGLPMAISNRVKGRAQSNLKASSAGEFLDALCSNGGLTWFFDGNMLHVNSEEEIEIRQFEPGGFQLDELQASLDELGVAGKHLSLRSSFHGDGMLISGPPPYMALVQQRIDQLQGPVMAQPEVVRERGVRVFRGSAGIQVVKSADE</sequence>
<accession>A0A1G7SJ91</accession>
<dbReference type="InterPro" id="IPR038591">
    <property type="entry name" value="NolW-like_sf"/>
</dbReference>
<dbReference type="STRING" id="640205.SAMN05216381_3473"/>
<evidence type="ECO:0000313" key="1">
    <source>
        <dbReference type="EMBL" id="SDG23031.1"/>
    </source>
</evidence>
<evidence type="ECO:0000313" key="2">
    <source>
        <dbReference type="Proteomes" id="UP000243378"/>
    </source>
</evidence>
<dbReference type="Gene3D" id="3.30.1370.120">
    <property type="match status" value="1"/>
</dbReference>
<dbReference type="AlphaFoldDB" id="A0A1G7SJ91"/>
<protein>
    <submittedName>
        <fullName evidence="1">Type III secretion protein C</fullName>
    </submittedName>
</protein>
<dbReference type="Gene3D" id="3.55.50.30">
    <property type="match status" value="1"/>
</dbReference>